<dbReference type="InterPro" id="IPR014710">
    <property type="entry name" value="RmlC-like_jellyroll"/>
</dbReference>
<dbReference type="InterPro" id="IPR011051">
    <property type="entry name" value="RmlC_Cupin_sf"/>
</dbReference>
<sequence>MSEKKSKNPDSALPISIAQHFLDGEGLVTGDPAEFEGEGITGEGKSTGFRTYNFHTGNIMVSVYESKPGKVRIEGSVYDEFITVLEGTLILRPDSGGEYTYKAGESLIVPKGYIGGWEMPERYRELIVVDTELMRNHND</sequence>
<dbReference type="Gene3D" id="2.60.120.10">
    <property type="entry name" value="Jelly Rolls"/>
    <property type="match status" value="1"/>
</dbReference>
<dbReference type="EMBL" id="CP036501">
    <property type="protein sequence ID" value="UZP73410.1"/>
    <property type="molecule type" value="Genomic_DNA"/>
</dbReference>
<reference evidence="2 3" key="1">
    <citation type="submission" date="2019-02" db="EMBL/GenBank/DDBJ databases">
        <title>Halieaceae_genomes.</title>
        <authorList>
            <person name="Li S.-H."/>
        </authorList>
    </citation>
    <scope>NUCLEOTIDE SEQUENCE [LARGE SCALE GENOMIC DNA]</scope>
    <source>
        <strain evidence="2 3">JH123</strain>
    </source>
</reference>
<keyword evidence="3" id="KW-1185">Reference proteome</keyword>
<evidence type="ECO:0000313" key="3">
    <source>
        <dbReference type="Proteomes" id="UP001317963"/>
    </source>
</evidence>
<gene>
    <name evidence="2" type="ORF">E0F26_01070</name>
</gene>
<evidence type="ECO:0000313" key="2">
    <source>
        <dbReference type="EMBL" id="UZP73410.1"/>
    </source>
</evidence>
<dbReference type="InterPro" id="IPR008579">
    <property type="entry name" value="UGlyAH_Cupin_dom"/>
</dbReference>
<feature type="domain" description="(S)-ureidoglycine aminohydrolase cupin" evidence="1">
    <location>
        <begin position="59"/>
        <end position="123"/>
    </location>
</feature>
<accession>A0ABY6Q3A0</accession>
<proteinExistence type="predicted"/>
<dbReference type="Proteomes" id="UP001317963">
    <property type="component" value="Chromosome"/>
</dbReference>
<dbReference type="Pfam" id="PF05899">
    <property type="entry name" value="Cupin_3"/>
    <property type="match status" value="1"/>
</dbReference>
<evidence type="ECO:0000259" key="1">
    <source>
        <dbReference type="Pfam" id="PF05899"/>
    </source>
</evidence>
<dbReference type="RefSeq" id="WP_279242190.1">
    <property type="nucleotide sequence ID" value="NZ_CP036501.1"/>
</dbReference>
<dbReference type="SUPFAM" id="SSF51182">
    <property type="entry name" value="RmlC-like cupins"/>
    <property type="match status" value="1"/>
</dbReference>
<name>A0ABY6Q3A0_9GAMM</name>
<protein>
    <submittedName>
        <fullName evidence="2">DUF861 domain-containing protein</fullName>
    </submittedName>
</protein>
<organism evidence="2 3">
    <name type="scientific">Candidatus Paraluminiphilus aquimaris</name>
    <dbReference type="NCBI Taxonomy" id="2518994"/>
    <lineage>
        <taxon>Bacteria</taxon>
        <taxon>Pseudomonadati</taxon>
        <taxon>Pseudomonadota</taxon>
        <taxon>Gammaproteobacteria</taxon>
        <taxon>Cellvibrionales</taxon>
        <taxon>Halieaceae</taxon>
        <taxon>Candidatus Paraluminiphilus</taxon>
    </lineage>
</organism>